<accession>R7ZXS0</accession>
<protein>
    <submittedName>
        <fullName evidence="1">Uncharacterized protein</fullName>
    </submittedName>
</protein>
<evidence type="ECO:0000313" key="1">
    <source>
        <dbReference type="EMBL" id="EON78951.1"/>
    </source>
</evidence>
<organism evidence="1 2">
    <name type="scientific">Lunatimonas lonarensis</name>
    <dbReference type="NCBI Taxonomy" id="1232681"/>
    <lineage>
        <taxon>Bacteria</taxon>
        <taxon>Pseudomonadati</taxon>
        <taxon>Bacteroidota</taxon>
        <taxon>Cytophagia</taxon>
        <taxon>Cytophagales</taxon>
        <taxon>Cyclobacteriaceae</taxon>
    </lineage>
</organism>
<dbReference type="STRING" id="1232681.ADIS_0544"/>
<sequence length="52" mass="6233">MYPVWDKGFEHFMHPLIHTRKATPKTFVLEDVAPLIPIGTRIRIPSYHMEWE</sequence>
<reference evidence="1 2" key="1">
    <citation type="submission" date="2013-02" db="EMBL/GenBank/DDBJ databases">
        <title>A novel strain isolated from Lonar lake, Maharashtra, India.</title>
        <authorList>
            <person name="Singh A."/>
        </authorList>
    </citation>
    <scope>NUCLEOTIDE SEQUENCE [LARGE SCALE GENOMIC DNA]</scope>
    <source>
        <strain evidence="1 2">AK24</strain>
    </source>
</reference>
<name>R7ZXS0_9BACT</name>
<gene>
    <name evidence="1" type="ORF">ADIS_0544</name>
</gene>
<dbReference type="AlphaFoldDB" id="R7ZXS0"/>
<dbReference type="EMBL" id="AQHR01000021">
    <property type="protein sequence ID" value="EON78951.1"/>
    <property type="molecule type" value="Genomic_DNA"/>
</dbReference>
<keyword evidence="2" id="KW-1185">Reference proteome</keyword>
<evidence type="ECO:0000313" key="2">
    <source>
        <dbReference type="Proteomes" id="UP000013909"/>
    </source>
</evidence>
<dbReference type="Proteomes" id="UP000013909">
    <property type="component" value="Unassembled WGS sequence"/>
</dbReference>
<proteinExistence type="predicted"/>
<comment type="caution">
    <text evidence="1">The sequence shown here is derived from an EMBL/GenBank/DDBJ whole genome shotgun (WGS) entry which is preliminary data.</text>
</comment>